<sequence length="116" mass="13306">MREIKEMNRIIGENIRYIREYTGHTQEELAESLNITPNHVSSIERGVSGASTRIIKEVAELYSISTDFLYFGNLPDKPVDPLIERLKRVKPELRPPINEVLTAMLKALKIQEGDEQ</sequence>
<accession>A0A3G1KT61</accession>
<gene>
    <name evidence="3" type="ORF">DCMF_13420</name>
</gene>
<feature type="domain" description="HTH cro/C1-type" evidence="2">
    <location>
        <begin position="15"/>
        <end position="69"/>
    </location>
</feature>
<dbReference type="KEGG" id="fwa:DCMF_13420"/>
<dbReference type="CDD" id="cd00093">
    <property type="entry name" value="HTH_XRE"/>
    <property type="match status" value="1"/>
</dbReference>
<dbReference type="OrthoDB" id="371153at2"/>
<dbReference type="AlphaFoldDB" id="A0A3G1KT61"/>
<dbReference type="SMART" id="SM00530">
    <property type="entry name" value="HTH_XRE"/>
    <property type="match status" value="1"/>
</dbReference>
<dbReference type="InterPro" id="IPR001387">
    <property type="entry name" value="Cro/C1-type_HTH"/>
</dbReference>
<keyword evidence="4" id="KW-1185">Reference proteome</keyword>
<dbReference type="Pfam" id="PF01381">
    <property type="entry name" value="HTH_3"/>
    <property type="match status" value="1"/>
</dbReference>
<organism evidence="3 4">
    <name type="scientific">Formimonas warabiya</name>
    <dbReference type="NCBI Taxonomy" id="1761012"/>
    <lineage>
        <taxon>Bacteria</taxon>
        <taxon>Bacillati</taxon>
        <taxon>Bacillota</taxon>
        <taxon>Clostridia</taxon>
        <taxon>Eubacteriales</taxon>
        <taxon>Peptococcaceae</taxon>
        <taxon>Candidatus Formimonas</taxon>
    </lineage>
</organism>
<proteinExistence type="predicted"/>
<dbReference type="Gene3D" id="1.10.260.40">
    <property type="entry name" value="lambda repressor-like DNA-binding domains"/>
    <property type="match status" value="1"/>
</dbReference>
<evidence type="ECO:0000313" key="3">
    <source>
        <dbReference type="EMBL" id="ATW25626.1"/>
    </source>
</evidence>
<protein>
    <recommendedName>
        <fullName evidence="2">HTH cro/C1-type domain-containing protein</fullName>
    </recommendedName>
</protein>
<dbReference type="RefSeq" id="WP_148134883.1">
    <property type="nucleotide sequence ID" value="NZ_CP017634.1"/>
</dbReference>
<dbReference type="EMBL" id="CP017634">
    <property type="protein sequence ID" value="ATW25626.1"/>
    <property type="molecule type" value="Genomic_DNA"/>
</dbReference>
<reference evidence="3 4" key="1">
    <citation type="submission" date="2016-10" db="EMBL/GenBank/DDBJ databases">
        <title>Complete Genome Sequence of Peptococcaceae strain DCMF.</title>
        <authorList>
            <person name="Edwards R.J."/>
            <person name="Holland S.I."/>
            <person name="Deshpande N.P."/>
            <person name="Wong Y.K."/>
            <person name="Ertan H."/>
            <person name="Manefield M."/>
            <person name="Russell T.L."/>
            <person name="Lee M.J."/>
        </authorList>
    </citation>
    <scope>NUCLEOTIDE SEQUENCE [LARGE SCALE GENOMIC DNA]</scope>
    <source>
        <strain evidence="3 4">DCMF</strain>
    </source>
</reference>
<dbReference type="SUPFAM" id="SSF47413">
    <property type="entry name" value="lambda repressor-like DNA-binding domains"/>
    <property type="match status" value="1"/>
</dbReference>
<dbReference type="PANTHER" id="PTHR46558:SF4">
    <property type="entry name" value="DNA-BIDING PHAGE PROTEIN"/>
    <property type="match status" value="1"/>
</dbReference>
<dbReference type="PROSITE" id="PS50943">
    <property type="entry name" value="HTH_CROC1"/>
    <property type="match status" value="1"/>
</dbReference>
<keyword evidence="1" id="KW-0238">DNA-binding</keyword>
<dbReference type="InterPro" id="IPR010982">
    <property type="entry name" value="Lambda_DNA-bd_dom_sf"/>
</dbReference>
<dbReference type="Proteomes" id="UP000323521">
    <property type="component" value="Chromosome"/>
</dbReference>
<evidence type="ECO:0000256" key="1">
    <source>
        <dbReference type="ARBA" id="ARBA00023125"/>
    </source>
</evidence>
<dbReference type="PANTHER" id="PTHR46558">
    <property type="entry name" value="TRACRIPTIONAL REGULATORY PROTEIN-RELATED-RELATED"/>
    <property type="match status" value="1"/>
</dbReference>
<dbReference type="GO" id="GO:0003677">
    <property type="term" value="F:DNA binding"/>
    <property type="evidence" value="ECO:0007669"/>
    <property type="project" value="UniProtKB-KW"/>
</dbReference>
<name>A0A3G1KT61_FORW1</name>
<evidence type="ECO:0000313" key="4">
    <source>
        <dbReference type="Proteomes" id="UP000323521"/>
    </source>
</evidence>
<evidence type="ECO:0000259" key="2">
    <source>
        <dbReference type="PROSITE" id="PS50943"/>
    </source>
</evidence>